<dbReference type="InterPro" id="IPR036047">
    <property type="entry name" value="F-box-like_dom_sf"/>
</dbReference>
<evidence type="ECO:0000259" key="1">
    <source>
        <dbReference type="Pfam" id="PF00646"/>
    </source>
</evidence>
<dbReference type="SUPFAM" id="SSF81383">
    <property type="entry name" value="F-box domain"/>
    <property type="match status" value="1"/>
</dbReference>
<dbReference type="AlphaFoldDB" id="A0ABC8UPP2"/>
<name>A0ABC8UPP2_9AQUA</name>
<keyword evidence="3" id="KW-1185">Reference proteome</keyword>
<dbReference type="Pfam" id="PF00646">
    <property type="entry name" value="F-box"/>
    <property type="match status" value="1"/>
</dbReference>
<reference evidence="2 3" key="1">
    <citation type="submission" date="2024-02" db="EMBL/GenBank/DDBJ databases">
        <authorList>
            <person name="Vignale AGUSTIN F."/>
            <person name="Sosa J E."/>
            <person name="Modenutti C."/>
        </authorList>
    </citation>
    <scope>NUCLEOTIDE SEQUENCE [LARGE SCALE GENOMIC DNA]</scope>
</reference>
<organism evidence="2 3">
    <name type="scientific">Ilex paraguariensis</name>
    <name type="common">yerba mate</name>
    <dbReference type="NCBI Taxonomy" id="185542"/>
    <lineage>
        <taxon>Eukaryota</taxon>
        <taxon>Viridiplantae</taxon>
        <taxon>Streptophyta</taxon>
        <taxon>Embryophyta</taxon>
        <taxon>Tracheophyta</taxon>
        <taxon>Spermatophyta</taxon>
        <taxon>Magnoliopsida</taxon>
        <taxon>eudicotyledons</taxon>
        <taxon>Gunneridae</taxon>
        <taxon>Pentapetalae</taxon>
        <taxon>asterids</taxon>
        <taxon>campanulids</taxon>
        <taxon>Aquifoliales</taxon>
        <taxon>Aquifoliaceae</taxon>
        <taxon>Ilex</taxon>
    </lineage>
</organism>
<gene>
    <name evidence="2" type="ORF">ILEXP_LOCUS52982</name>
</gene>
<dbReference type="InterPro" id="IPR001810">
    <property type="entry name" value="F-box_dom"/>
</dbReference>
<dbReference type="InterPro" id="IPR050354">
    <property type="entry name" value="F-box/kelch-repeat_ARATH"/>
</dbReference>
<protein>
    <recommendedName>
        <fullName evidence="1">F-box domain-containing protein</fullName>
    </recommendedName>
</protein>
<dbReference type="Gene3D" id="2.120.10.80">
    <property type="entry name" value="Kelch-type beta propeller"/>
    <property type="match status" value="1"/>
</dbReference>
<sequence>MDRASKMVEEEEELQLQEQEAPIYGDILESILSHVPLIDLVPVSRVSISWNRAVFPSLIFNPLKPWLVVHTQSTRSPYKTTTHAYDPRSHVWMEVSQPSIKYVSALRSSHSNFLYMLSPSKLAFSFDPLNLTWHHVGPPLVWRTDPIVAIVGDKIIVAGGTCDFEDDPLAVEIYDVVANSWDTCESMPFVLRDSAASTWLSVAADNQRLFVTEKYSGTTHVFNPNSKTWYGPYDLRPDHLISYSIIGFSAGHLILIGLIGDVERVERVKVWEVNSDNFGCEEITEMPSPLVEKLKRENFHVSSINVCMAGNFLYIYNASEVEEVFVCEFEERESGCRWGCVGNVVGNERNCMERMVFTCSEVGIDDLQRAMRSENRRFVVKGKRD</sequence>
<evidence type="ECO:0000313" key="3">
    <source>
        <dbReference type="Proteomes" id="UP001642360"/>
    </source>
</evidence>
<dbReference type="SUPFAM" id="SSF117281">
    <property type="entry name" value="Kelch motif"/>
    <property type="match status" value="1"/>
</dbReference>
<dbReference type="CDD" id="cd09917">
    <property type="entry name" value="F-box_SF"/>
    <property type="match status" value="1"/>
</dbReference>
<dbReference type="PANTHER" id="PTHR24414">
    <property type="entry name" value="F-BOX/KELCH-REPEAT PROTEIN SKIP4"/>
    <property type="match status" value="1"/>
</dbReference>
<proteinExistence type="predicted"/>
<dbReference type="Proteomes" id="UP001642360">
    <property type="component" value="Unassembled WGS sequence"/>
</dbReference>
<dbReference type="InterPro" id="IPR015915">
    <property type="entry name" value="Kelch-typ_b-propeller"/>
</dbReference>
<comment type="caution">
    <text evidence="2">The sequence shown here is derived from an EMBL/GenBank/DDBJ whole genome shotgun (WGS) entry which is preliminary data.</text>
</comment>
<accession>A0ABC8UPP2</accession>
<feature type="domain" description="F-box" evidence="1">
    <location>
        <begin position="26"/>
        <end position="54"/>
    </location>
</feature>
<dbReference type="PANTHER" id="PTHR24414:SF44">
    <property type="entry name" value="F-BOX DOMAIN-CONTAINING PROTEIN"/>
    <property type="match status" value="1"/>
</dbReference>
<evidence type="ECO:0000313" key="2">
    <source>
        <dbReference type="EMBL" id="CAK9182764.1"/>
    </source>
</evidence>
<dbReference type="EMBL" id="CAUOFW020008425">
    <property type="protein sequence ID" value="CAK9182764.1"/>
    <property type="molecule type" value="Genomic_DNA"/>
</dbReference>